<dbReference type="CDD" id="cd14858">
    <property type="entry name" value="TrmE_N"/>
    <property type="match status" value="1"/>
</dbReference>
<evidence type="ECO:0000313" key="13">
    <source>
        <dbReference type="Proteomes" id="UP000076023"/>
    </source>
</evidence>
<dbReference type="Gene3D" id="3.40.50.300">
    <property type="entry name" value="P-loop containing nucleotide triphosphate hydrolases"/>
    <property type="match status" value="1"/>
</dbReference>
<dbReference type="InterPro" id="IPR027417">
    <property type="entry name" value="P-loop_NTPase"/>
</dbReference>
<keyword evidence="2 9" id="KW-0819">tRNA processing</keyword>
<feature type="binding site" evidence="9">
    <location>
        <position position="23"/>
    </location>
    <ligand>
        <name>(6S)-5-formyl-5,6,7,8-tetrahydrofolate</name>
        <dbReference type="ChEBI" id="CHEBI:57457"/>
    </ligand>
</feature>
<evidence type="ECO:0000256" key="10">
    <source>
        <dbReference type="RuleBase" id="RU003313"/>
    </source>
</evidence>
<keyword evidence="3 9" id="KW-0479">Metal-binding</keyword>
<evidence type="ECO:0000256" key="3">
    <source>
        <dbReference type="ARBA" id="ARBA00022723"/>
    </source>
</evidence>
<dbReference type="Gene3D" id="1.20.120.430">
    <property type="entry name" value="tRNA modification GTPase MnmE domain 2"/>
    <property type="match status" value="1"/>
</dbReference>
<keyword evidence="4 9" id="KW-0547">Nucleotide-binding</keyword>
<dbReference type="CDD" id="cd04164">
    <property type="entry name" value="trmE"/>
    <property type="match status" value="1"/>
</dbReference>
<evidence type="ECO:0000256" key="8">
    <source>
        <dbReference type="ARBA" id="ARBA00023134"/>
    </source>
</evidence>
<feature type="binding site" evidence="9">
    <location>
        <position position="441"/>
    </location>
    <ligand>
        <name>(6S)-5-formyl-5,6,7,8-tetrahydrofolate</name>
        <dbReference type="ChEBI" id="CHEBI:57457"/>
    </ligand>
</feature>
<comment type="subunit">
    <text evidence="9">Homodimer. Heterotetramer of two MnmE and two MnmG subunits.</text>
</comment>
<evidence type="ECO:0000256" key="9">
    <source>
        <dbReference type="HAMAP-Rule" id="MF_00379"/>
    </source>
</evidence>
<comment type="caution">
    <text evidence="9">Lacks conserved residue(s) required for the propagation of feature annotation.</text>
</comment>
<keyword evidence="13" id="KW-1185">Reference proteome</keyword>
<feature type="binding site" evidence="9">
    <location>
        <position position="248"/>
    </location>
    <ligand>
        <name>K(+)</name>
        <dbReference type="ChEBI" id="CHEBI:29103"/>
    </ligand>
</feature>
<feature type="binding site" evidence="9">
    <location>
        <begin position="248"/>
        <end position="254"/>
    </location>
    <ligand>
        <name>GTP</name>
        <dbReference type="ChEBI" id="CHEBI:37565"/>
    </ligand>
</feature>
<dbReference type="RefSeq" id="WP_202816005.1">
    <property type="nucleotide sequence ID" value="NZ_BDCO01000003.1"/>
</dbReference>
<dbReference type="FunFam" id="3.30.1360.120:FF:000003">
    <property type="entry name" value="tRNA modification GTPase MnmE"/>
    <property type="match status" value="1"/>
</dbReference>
<dbReference type="SUPFAM" id="SSF52540">
    <property type="entry name" value="P-loop containing nucleoside triphosphate hydrolases"/>
    <property type="match status" value="1"/>
</dbReference>
<organism evidence="12 13">
    <name type="scientific">Terrimicrobium sacchariphilum</name>
    <dbReference type="NCBI Taxonomy" id="690879"/>
    <lineage>
        <taxon>Bacteria</taxon>
        <taxon>Pseudomonadati</taxon>
        <taxon>Verrucomicrobiota</taxon>
        <taxon>Terrimicrobiia</taxon>
        <taxon>Terrimicrobiales</taxon>
        <taxon>Terrimicrobiaceae</taxon>
        <taxon>Terrimicrobium</taxon>
    </lineage>
</organism>
<comment type="similarity">
    <text evidence="1 9 10">Belongs to the TRAFAC class TrmE-Era-EngA-EngB-Septin-like GTPase superfamily. TrmE GTPase family.</text>
</comment>
<dbReference type="PROSITE" id="PS51709">
    <property type="entry name" value="G_TRME"/>
    <property type="match status" value="1"/>
</dbReference>
<evidence type="ECO:0000313" key="12">
    <source>
        <dbReference type="EMBL" id="GAT35066.1"/>
    </source>
</evidence>
<feature type="binding site" evidence="9">
    <location>
        <position position="254"/>
    </location>
    <ligand>
        <name>Mg(2+)</name>
        <dbReference type="ChEBI" id="CHEBI:18420"/>
    </ligand>
</feature>
<dbReference type="InterPro" id="IPR027368">
    <property type="entry name" value="MnmE_dom2"/>
</dbReference>
<keyword evidence="5 9" id="KW-0378">Hydrolase</keyword>
<dbReference type="PANTHER" id="PTHR42714">
    <property type="entry name" value="TRNA MODIFICATION GTPASE GTPBP3"/>
    <property type="match status" value="1"/>
</dbReference>
<dbReference type="InterPro" id="IPR006073">
    <property type="entry name" value="GTP-bd"/>
</dbReference>
<dbReference type="GO" id="GO:0042802">
    <property type="term" value="F:identical protein binding"/>
    <property type="evidence" value="ECO:0007669"/>
    <property type="project" value="UniProtKB-ARBA"/>
</dbReference>
<dbReference type="InterPro" id="IPR005225">
    <property type="entry name" value="Small_GTP-bd"/>
</dbReference>
<accession>A0A146GF16</accession>
<dbReference type="FunCoup" id="A0A146GF16">
    <property type="interactions" value="556"/>
</dbReference>
<dbReference type="Pfam" id="PF01926">
    <property type="entry name" value="MMR_HSR1"/>
    <property type="match status" value="1"/>
</dbReference>
<protein>
    <recommendedName>
        <fullName evidence="9">tRNA modification GTPase MnmE</fullName>
        <ecNumber evidence="9">3.6.-.-</ecNumber>
    </recommendedName>
</protein>
<dbReference type="InParanoid" id="A0A146GF16"/>
<dbReference type="InterPro" id="IPR018948">
    <property type="entry name" value="GTP-bd_TrmE_N"/>
</dbReference>
<dbReference type="Gene3D" id="3.30.1360.120">
    <property type="entry name" value="Probable tRNA modification gtpase trme, domain 1"/>
    <property type="match status" value="1"/>
</dbReference>
<feature type="binding site" evidence="9">
    <location>
        <position position="233"/>
    </location>
    <ligand>
        <name>Mg(2+)</name>
        <dbReference type="ChEBI" id="CHEBI:18420"/>
    </ligand>
</feature>
<feature type="domain" description="TrmE-type G" evidence="11">
    <location>
        <begin position="219"/>
        <end position="363"/>
    </location>
</feature>
<comment type="cofactor">
    <cofactor evidence="9">
        <name>K(+)</name>
        <dbReference type="ChEBI" id="CHEBI:29103"/>
    </cofactor>
    <text evidence="9">Binds 1 potassium ion per subunit.</text>
</comment>
<feature type="binding site" evidence="9">
    <location>
        <position position="123"/>
    </location>
    <ligand>
        <name>(6S)-5-formyl-5,6,7,8-tetrahydrofolate</name>
        <dbReference type="ChEBI" id="CHEBI:57457"/>
    </ligand>
</feature>
<dbReference type="HAMAP" id="MF_00379">
    <property type="entry name" value="GTPase_MnmE"/>
    <property type="match status" value="1"/>
</dbReference>
<evidence type="ECO:0000256" key="2">
    <source>
        <dbReference type="ARBA" id="ARBA00022694"/>
    </source>
</evidence>
<dbReference type="Proteomes" id="UP000076023">
    <property type="component" value="Unassembled WGS sequence"/>
</dbReference>
<keyword evidence="9" id="KW-0963">Cytoplasm</keyword>
<dbReference type="EC" id="3.6.-.-" evidence="9"/>
<name>A0A146GF16_TERSA</name>
<dbReference type="GO" id="GO:0005525">
    <property type="term" value="F:GTP binding"/>
    <property type="evidence" value="ECO:0007669"/>
    <property type="project" value="UniProtKB-UniRule"/>
</dbReference>
<dbReference type="InterPro" id="IPR004520">
    <property type="entry name" value="GTPase_MnmE"/>
</dbReference>
<evidence type="ECO:0000259" key="11">
    <source>
        <dbReference type="PROSITE" id="PS51709"/>
    </source>
</evidence>
<dbReference type="AlphaFoldDB" id="A0A146GF16"/>
<dbReference type="NCBIfam" id="NF003661">
    <property type="entry name" value="PRK05291.1-3"/>
    <property type="match status" value="1"/>
</dbReference>
<feature type="binding site" evidence="9">
    <location>
        <position position="229"/>
    </location>
    <ligand>
        <name>K(+)</name>
        <dbReference type="ChEBI" id="CHEBI:29103"/>
    </ligand>
</feature>
<reference evidence="13" key="1">
    <citation type="journal article" date="2017" name="Genome Announc.">
        <title>Draft Genome Sequence of Terrimicrobium sacchariphilum NM-5T, a Facultative Anaerobic Soil Bacterium of the Class Spartobacteria.</title>
        <authorList>
            <person name="Qiu Y.L."/>
            <person name="Tourlousse D.M."/>
            <person name="Matsuura N."/>
            <person name="Ohashi A."/>
            <person name="Sekiguchi Y."/>
        </authorList>
    </citation>
    <scope>NUCLEOTIDE SEQUENCE [LARGE SCALE GENOMIC DNA]</scope>
    <source>
        <strain evidence="13">NM-5</strain>
    </source>
</reference>
<dbReference type="Pfam" id="PF12631">
    <property type="entry name" value="MnmE_helical"/>
    <property type="match status" value="1"/>
</dbReference>
<evidence type="ECO:0000256" key="4">
    <source>
        <dbReference type="ARBA" id="ARBA00022741"/>
    </source>
</evidence>
<keyword evidence="7 9" id="KW-0630">Potassium</keyword>
<keyword evidence="8 9" id="KW-0342">GTP-binding</keyword>
<sequence>MLADDTIAAISTPPGEGAIAVIRVSGPDAIRVAERIFRPRKAGAVLSERVLHFGSFHRDSEKLDEGLLAVFAAPRSYTGENMAEIHGHGGALVSSRLYEAVLEAGARAAEPGEFTQRAFINGKMDLTQAEAVMDVIRASTPRALKAAQEQLRGRLGDEIEAIRARVLAVVAHLEAYIDFPEEGINPHVGADLLRDIAAIQERITALLDTAEEGRILREGVRLVLCGAPNAGKSSLLNRLLGFERAIVSAIPGTTRDTIEEFASLHGLPFRITDTAGLRETDDVIEREGVERARRAIENADVIVRVIDATETYDLARTENELIVLNKVDLLASRDSLPAQALPVSCTTGEGIRSLVDAIVARTRGANIESPTLAAINARHQSCLVRAQKALAQATEDLAAGRDPELVALPLREALQAVGEVVGLADTEEILGEIFSTFCIGK</sequence>
<gene>
    <name evidence="9" type="primary">mnmE</name>
    <name evidence="9" type="synonym">trmE</name>
    <name evidence="12" type="ORF">TSACC_3126</name>
</gene>
<dbReference type="EMBL" id="BDCO01000003">
    <property type="protein sequence ID" value="GAT35066.1"/>
    <property type="molecule type" value="Genomic_DNA"/>
</dbReference>
<comment type="caution">
    <text evidence="12">The sequence shown here is derived from an EMBL/GenBank/DDBJ whole genome shotgun (WGS) entry which is preliminary data.</text>
</comment>
<dbReference type="InterPro" id="IPR025867">
    <property type="entry name" value="MnmE_helical"/>
</dbReference>
<dbReference type="PANTHER" id="PTHR42714:SF2">
    <property type="entry name" value="TRNA MODIFICATION GTPASE GTPBP3, MITOCHONDRIAL"/>
    <property type="match status" value="1"/>
</dbReference>
<dbReference type="GO" id="GO:0005829">
    <property type="term" value="C:cytosol"/>
    <property type="evidence" value="ECO:0007669"/>
    <property type="project" value="TreeGrafter"/>
</dbReference>
<comment type="function">
    <text evidence="9">Exhibits a very high intrinsic GTPase hydrolysis rate. Involved in the addition of a carboxymethylaminomethyl (cmnm) group at the wobble position (U34) of certain tRNAs, forming tRNA-cmnm(5)s(2)U34.</text>
</comment>
<evidence type="ECO:0000256" key="7">
    <source>
        <dbReference type="ARBA" id="ARBA00022958"/>
    </source>
</evidence>
<dbReference type="NCBIfam" id="TIGR00450">
    <property type="entry name" value="mnmE_trmE_thdF"/>
    <property type="match status" value="1"/>
</dbReference>
<keyword evidence="6 9" id="KW-0460">Magnesium</keyword>
<evidence type="ECO:0000256" key="6">
    <source>
        <dbReference type="ARBA" id="ARBA00022842"/>
    </source>
</evidence>
<dbReference type="InterPro" id="IPR027266">
    <property type="entry name" value="TrmE/GcvT-like"/>
</dbReference>
<dbReference type="GO" id="GO:0003924">
    <property type="term" value="F:GTPase activity"/>
    <property type="evidence" value="ECO:0007669"/>
    <property type="project" value="UniProtKB-UniRule"/>
</dbReference>
<feature type="binding site" evidence="9">
    <location>
        <position position="253"/>
    </location>
    <ligand>
        <name>K(+)</name>
        <dbReference type="ChEBI" id="CHEBI:29103"/>
    </ligand>
</feature>
<comment type="subcellular location">
    <subcellularLocation>
        <location evidence="9">Cytoplasm</location>
    </subcellularLocation>
</comment>
<feature type="binding site" evidence="9">
    <location>
        <begin position="273"/>
        <end position="276"/>
    </location>
    <ligand>
        <name>GTP</name>
        <dbReference type="ChEBI" id="CHEBI:37565"/>
    </ligand>
</feature>
<dbReference type="STRING" id="690879.TSACC_3126"/>
<dbReference type="NCBIfam" id="TIGR00231">
    <property type="entry name" value="small_GTP"/>
    <property type="match status" value="1"/>
</dbReference>
<dbReference type="Pfam" id="PF10396">
    <property type="entry name" value="TrmE_N"/>
    <property type="match status" value="1"/>
</dbReference>
<dbReference type="InterPro" id="IPR031168">
    <property type="entry name" value="G_TrmE"/>
</dbReference>
<evidence type="ECO:0000256" key="5">
    <source>
        <dbReference type="ARBA" id="ARBA00022801"/>
    </source>
</evidence>
<dbReference type="GO" id="GO:0030488">
    <property type="term" value="P:tRNA methylation"/>
    <property type="evidence" value="ECO:0007669"/>
    <property type="project" value="TreeGrafter"/>
</dbReference>
<feature type="binding site" evidence="9">
    <location>
        <begin position="229"/>
        <end position="234"/>
    </location>
    <ligand>
        <name>GTP</name>
        <dbReference type="ChEBI" id="CHEBI:37565"/>
    </ligand>
</feature>
<feature type="binding site" evidence="9">
    <location>
        <position position="250"/>
    </location>
    <ligand>
        <name>K(+)</name>
        <dbReference type="ChEBI" id="CHEBI:29103"/>
    </ligand>
</feature>
<evidence type="ECO:0000256" key="1">
    <source>
        <dbReference type="ARBA" id="ARBA00011043"/>
    </source>
</evidence>
<feature type="binding site" evidence="9">
    <location>
        <position position="84"/>
    </location>
    <ligand>
        <name>(6S)-5-formyl-5,6,7,8-tetrahydrofolate</name>
        <dbReference type="ChEBI" id="CHEBI:57457"/>
    </ligand>
</feature>
<dbReference type="GO" id="GO:0046872">
    <property type="term" value="F:metal ion binding"/>
    <property type="evidence" value="ECO:0007669"/>
    <property type="project" value="UniProtKB-KW"/>
</dbReference>
<dbReference type="GO" id="GO:0002098">
    <property type="term" value="P:tRNA wobble uridine modification"/>
    <property type="evidence" value="ECO:0007669"/>
    <property type="project" value="TreeGrafter"/>
</dbReference>
<proteinExistence type="inferred from homology"/>